<comment type="subcellular location">
    <subcellularLocation>
        <location evidence="1">Cytoplasm</location>
    </subcellularLocation>
</comment>
<protein>
    <submittedName>
        <fullName evidence="6">Importin subunit beta-1</fullName>
    </submittedName>
</protein>
<dbReference type="AlphaFoldDB" id="A0A0C2JAP7"/>
<accession>A0A0C2JAP7</accession>
<keyword evidence="7" id="KW-1185">Reference proteome</keyword>
<dbReference type="OMA" id="PADCFFF"/>
<evidence type="ECO:0000313" key="6">
    <source>
        <dbReference type="EMBL" id="KII74934.1"/>
    </source>
</evidence>
<evidence type="ECO:0000256" key="3">
    <source>
        <dbReference type="ARBA" id="ARBA00022490"/>
    </source>
</evidence>
<keyword evidence="2" id="KW-0813">Transport</keyword>
<dbReference type="GO" id="GO:0005737">
    <property type="term" value="C:cytoplasm"/>
    <property type="evidence" value="ECO:0007669"/>
    <property type="project" value="UniProtKB-SubCell"/>
</dbReference>
<dbReference type="EMBL" id="JWZT01000167">
    <property type="protein sequence ID" value="KII74934.1"/>
    <property type="molecule type" value="Genomic_DNA"/>
</dbReference>
<organism evidence="6 7">
    <name type="scientific">Thelohanellus kitauei</name>
    <name type="common">Myxosporean</name>
    <dbReference type="NCBI Taxonomy" id="669202"/>
    <lineage>
        <taxon>Eukaryota</taxon>
        <taxon>Metazoa</taxon>
        <taxon>Cnidaria</taxon>
        <taxon>Myxozoa</taxon>
        <taxon>Myxosporea</taxon>
        <taxon>Bivalvulida</taxon>
        <taxon>Platysporina</taxon>
        <taxon>Myxobolidae</taxon>
        <taxon>Thelohanellus</taxon>
    </lineage>
</organism>
<dbReference type="InterPro" id="IPR016024">
    <property type="entry name" value="ARM-type_fold"/>
</dbReference>
<dbReference type="PANTHER" id="PTHR10527">
    <property type="entry name" value="IMPORTIN BETA"/>
    <property type="match status" value="1"/>
</dbReference>
<dbReference type="Gene3D" id="1.25.10.10">
    <property type="entry name" value="Leucine-rich Repeat Variant"/>
    <property type="match status" value="1"/>
</dbReference>
<name>A0A0C2JAP7_THEKT</name>
<evidence type="ECO:0000256" key="5">
    <source>
        <dbReference type="ARBA" id="ARBA00022927"/>
    </source>
</evidence>
<gene>
    <name evidence="6" type="ORF">RF11_09860</name>
</gene>
<reference evidence="6 7" key="1">
    <citation type="journal article" date="2014" name="Genome Biol. Evol.">
        <title>The genome of the myxosporean Thelohanellus kitauei shows adaptations to nutrient acquisition within its fish host.</title>
        <authorList>
            <person name="Yang Y."/>
            <person name="Xiong J."/>
            <person name="Zhou Z."/>
            <person name="Huo F."/>
            <person name="Miao W."/>
            <person name="Ran C."/>
            <person name="Liu Y."/>
            <person name="Zhang J."/>
            <person name="Feng J."/>
            <person name="Wang M."/>
            <person name="Wang M."/>
            <person name="Wang L."/>
            <person name="Yao B."/>
        </authorList>
    </citation>
    <scope>NUCLEOTIDE SEQUENCE [LARGE SCALE GENOMIC DNA]</scope>
    <source>
        <strain evidence="6">Wuqing</strain>
    </source>
</reference>
<sequence>MDLKKLLKSALSPKQVEREFAFQVLQDSISTDYMKSVESIVCMFCNLNNDPFIRKAAGLFFKNNLLNDSKLEDTLVDKWINLDEIFRDKIKILILQTLGHEATGLNIAAQMIVAIVHAEYRQRHFENLVPFLAHNITKSNDVNVIVASLETINYFYQDVDHRTIFTVHQHLFKLIIDCMKSGKDVRVRLAATKAMLSAITFTDKNFQIESQRDVIMSQIFNVVASNNEELKTVGLDCYSEVISLYYDVTERYLTREFVLLTIDAMKSTNEFLVRRSVEFWCLLSHLEVKMMHKAEISRNSNCHIHFFCKKAAPLIIPVLFELLCIIISEDDDTWTSYDSAIICLEYLIQLCPNAMFDPTISLVVSNWSVSQAERRDATMIFLGLVINYCSASEIDIIIYHTHAIVFKLCADISPQVREGAFWALGSIYSRYHRFAQDVEKTKESLNLVLDAAMDVPKSAYNVLWALSRIIKASYNSLYEENHVRPSTFCMSNCYQNLFNLAYTTMNRHDVNKARLRVAANDTDGILVKNLELILREWGKLFIVPTRSLTPIQYAEFSEMQTIWCNVLIEYFGVLRPQELGGMYQTLMMTLISFYMITDDSLLKENLLSSLSNLILYAPEDVVIADLSHLMNALFEICQDPDAAVCEASLSVIKNVCWCVESNIALYCDQIIDIAKLSFDRPDFNIECNILASKLLNGLVCILGLGFKPYVAKTLKILNHILVCDILEVRLFKTIRTFVKTIQIDWMYL</sequence>
<dbReference type="OrthoDB" id="10263328at2759"/>
<proteinExistence type="predicted"/>
<evidence type="ECO:0000313" key="7">
    <source>
        <dbReference type="Proteomes" id="UP000031668"/>
    </source>
</evidence>
<keyword evidence="3" id="KW-0963">Cytoplasm</keyword>
<evidence type="ECO:0000256" key="2">
    <source>
        <dbReference type="ARBA" id="ARBA00022448"/>
    </source>
</evidence>
<dbReference type="GO" id="GO:0006606">
    <property type="term" value="P:protein import into nucleus"/>
    <property type="evidence" value="ECO:0007669"/>
    <property type="project" value="InterPro"/>
</dbReference>
<evidence type="ECO:0000256" key="4">
    <source>
        <dbReference type="ARBA" id="ARBA00022737"/>
    </source>
</evidence>
<comment type="caution">
    <text evidence="6">The sequence shown here is derived from an EMBL/GenBank/DDBJ whole genome shotgun (WGS) entry which is preliminary data.</text>
</comment>
<keyword evidence="5" id="KW-0653">Protein transport</keyword>
<dbReference type="InterPro" id="IPR040122">
    <property type="entry name" value="Importin_beta"/>
</dbReference>
<dbReference type="Proteomes" id="UP000031668">
    <property type="component" value="Unassembled WGS sequence"/>
</dbReference>
<dbReference type="SUPFAM" id="SSF48371">
    <property type="entry name" value="ARM repeat"/>
    <property type="match status" value="1"/>
</dbReference>
<keyword evidence="4" id="KW-0677">Repeat</keyword>
<dbReference type="InterPro" id="IPR011989">
    <property type="entry name" value="ARM-like"/>
</dbReference>
<evidence type="ECO:0000256" key="1">
    <source>
        <dbReference type="ARBA" id="ARBA00004496"/>
    </source>
</evidence>